<feature type="signal peptide" evidence="2">
    <location>
        <begin position="1"/>
        <end position="21"/>
    </location>
</feature>
<feature type="compositionally biased region" description="Basic and acidic residues" evidence="1">
    <location>
        <begin position="40"/>
        <end position="50"/>
    </location>
</feature>
<dbReference type="HOGENOM" id="CLU_2487363_0_0_1"/>
<dbReference type="Proteomes" id="UP000007015">
    <property type="component" value="Chromosome 12"/>
</dbReference>
<evidence type="ECO:0000313" key="4">
    <source>
        <dbReference type="Proteomes" id="UP000007015"/>
    </source>
</evidence>
<name>A2ZJ97_ORYSI</name>
<sequence>MGARRWYLMLLGEFAAVRTRACSGVSSMGSGRNTRMTMETAREGDGRGGDEVGDGGGERGTGAESGRAGQALEAAEGGGGGKKGGGG</sequence>
<feature type="compositionally biased region" description="Polar residues" evidence="1">
    <location>
        <begin position="24"/>
        <end position="37"/>
    </location>
</feature>
<dbReference type="EMBL" id="CM000137">
    <property type="protein sequence ID" value="EAY82681.1"/>
    <property type="molecule type" value="Genomic_DNA"/>
</dbReference>
<keyword evidence="2" id="KW-0732">Signal</keyword>
<feature type="region of interest" description="Disordered" evidence="1">
    <location>
        <begin position="23"/>
        <end position="87"/>
    </location>
</feature>
<gene>
    <name evidence="3" type="ORF">OsI_37897</name>
</gene>
<proteinExistence type="predicted"/>
<protein>
    <submittedName>
        <fullName evidence="3">Uncharacterized protein</fullName>
    </submittedName>
</protein>
<feature type="compositionally biased region" description="Gly residues" evidence="1">
    <location>
        <begin position="76"/>
        <end position="87"/>
    </location>
</feature>
<feature type="chain" id="PRO_5002649438" evidence="2">
    <location>
        <begin position="22"/>
        <end position="87"/>
    </location>
</feature>
<keyword evidence="4" id="KW-1185">Reference proteome</keyword>
<dbReference type="Gramene" id="BGIOSGA036416-TA">
    <property type="protein sequence ID" value="BGIOSGA036416-PA"/>
    <property type="gene ID" value="BGIOSGA036416"/>
</dbReference>
<evidence type="ECO:0000256" key="1">
    <source>
        <dbReference type="SAM" id="MobiDB-lite"/>
    </source>
</evidence>
<dbReference type="AlphaFoldDB" id="A2ZJ97"/>
<accession>A2ZJ97</accession>
<evidence type="ECO:0000313" key="3">
    <source>
        <dbReference type="EMBL" id="EAY82681.1"/>
    </source>
</evidence>
<organism evidence="3 4">
    <name type="scientific">Oryza sativa subsp. indica</name>
    <name type="common">Rice</name>
    <dbReference type="NCBI Taxonomy" id="39946"/>
    <lineage>
        <taxon>Eukaryota</taxon>
        <taxon>Viridiplantae</taxon>
        <taxon>Streptophyta</taxon>
        <taxon>Embryophyta</taxon>
        <taxon>Tracheophyta</taxon>
        <taxon>Spermatophyta</taxon>
        <taxon>Magnoliopsida</taxon>
        <taxon>Liliopsida</taxon>
        <taxon>Poales</taxon>
        <taxon>Poaceae</taxon>
        <taxon>BOP clade</taxon>
        <taxon>Oryzoideae</taxon>
        <taxon>Oryzeae</taxon>
        <taxon>Oryzinae</taxon>
        <taxon>Oryza</taxon>
        <taxon>Oryza sativa</taxon>
    </lineage>
</organism>
<evidence type="ECO:0000256" key="2">
    <source>
        <dbReference type="SAM" id="SignalP"/>
    </source>
</evidence>
<reference evidence="3 4" key="1">
    <citation type="journal article" date="2005" name="PLoS Biol.">
        <title>The genomes of Oryza sativa: a history of duplications.</title>
        <authorList>
            <person name="Yu J."/>
            <person name="Wang J."/>
            <person name="Lin W."/>
            <person name="Li S."/>
            <person name="Li H."/>
            <person name="Zhou J."/>
            <person name="Ni P."/>
            <person name="Dong W."/>
            <person name="Hu S."/>
            <person name="Zeng C."/>
            <person name="Zhang J."/>
            <person name="Zhang Y."/>
            <person name="Li R."/>
            <person name="Xu Z."/>
            <person name="Li S."/>
            <person name="Li X."/>
            <person name="Zheng H."/>
            <person name="Cong L."/>
            <person name="Lin L."/>
            <person name="Yin J."/>
            <person name="Geng J."/>
            <person name="Li G."/>
            <person name="Shi J."/>
            <person name="Liu J."/>
            <person name="Lv H."/>
            <person name="Li J."/>
            <person name="Wang J."/>
            <person name="Deng Y."/>
            <person name="Ran L."/>
            <person name="Shi X."/>
            <person name="Wang X."/>
            <person name="Wu Q."/>
            <person name="Li C."/>
            <person name="Ren X."/>
            <person name="Wang J."/>
            <person name="Wang X."/>
            <person name="Li D."/>
            <person name="Liu D."/>
            <person name="Zhang X."/>
            <person name="Ji Z."/>
            <person name="Zhao W."/>
            <person name="Sun Y."/>
            <person name="Zhang Z."/>
            <person name="Bao J."/>
            <person name="Han Y."/>
            <person name="Dong L."/>
            <person name="Ji J."/>
            <person name="Chen P."/>
            <person name="Wu S."/>
            <person name="Liu J."/>
            <person name="Xiao Y."/>
            <person name="Bu D."/>
            <person name="Tan J."/>
            <person name="Yang L."/>
            <person name="Ye C."/>
            <person name="Zhang J."/>
            <person name="Xu J."/>
            <person name="Zhou Y."/>
            <person name="Yu Y."/>
            <person name="Zhang B."/>
            <person name="Zhuang S."/>
            <person name="Wei H."/>
            <person name="Liu B."/>
            <person name="Lei M."/>
            <person name="Yu H."/>
            <person name="Li Y."/>
            <person name="Xu H."/>
            <person name="Wei S."/>
            <person name="He X."/>
            <person name="Fang L."/>
            <person name="Zhang Z."/>
            <person name="Zhang Y."/>
            <person name="Huang X."/>
            <person name="Su Z."/>
            <person name="Tong W."/>
            <person name="Li J."/>
            <person name="Tong Z."/>
            <person name="Li S."/>
            <person name="Ye J."/>
            <person name="Wang L."/>
            <person name="Fang L."/>
            <person name="Lei T."/>
            <person name="Chen C."/>
            <person name="Chen H."/>
            <person name="Xu Z."/>
            <person name="Li H."/>
            <person name="Huang H."/>
            <person name="Zhang F."/>
            <person name="Xu H."/>
            <person name="Li N."/>
            <person name="Zhao C."/>
            <person name="Li S."/>
            <person name="Dong L."/>
            <person name="Huang Y."/>
            <person name="Li L."/>
            <person name="Xi Y."/>
            <person name="Qi Q."/>
            <person name="Li W."/>
            <person name="Zhang B."/>
            <person name="Hu W."/>
            <person name="Zhang Y."/>
            <person name="Tian X."/>
            <person name="Jiao Y."/>
            <person name="Liang X."/>
            <person name="Jin J."/>
            <person name="Gao L."/>
            <person name="Zheng W."/>
            <person name="Hao B."/>
            <person name="Liu S."/>
            <person name="Wang W."/>
            <person name="Yuan L."/>
            <person name="Cao M."/>
            <person name="McDermott J."/>
            <person name="Samudrala R."/>
            <person name="Wang J."/>
            <person name="Wong G.K."/>
            <person name="Yang H."/>
        </authorList>
    </citation>
    <scope>NUCLEOTIDE SEQUENCE [LARGE SCALE GENOMIC DNA]</scope>
    <source>
        <strain evidence="4">cv. 93-11</strain>
    </source>
</reference>